<dbReference type="Proteomes" id="UP000318437">
    <property type="component" value="Unassembled WGS sequence"/>
</dbReference>
<dbReference type="EMBL" id="SJPS01000003">
    <property type="protein sequence ID" value="TWU27344.1"/>
    <property type="molecule type" value="Genomic_DNA"/>
</dbReference>
<organism evidence="1 2">
    <name type="scientific">Bythopirellula polymerisocia</name>
    <dbReference type="NCBI Taxonomy" id="2528003"/>
    <lineage>
        <taxon>Bacteria</taxon>
        <taxon>Pseudomonadati</taxon>
        <taxon>Planctomycetota</taxon>
        <taxon>Planctomycetia</taxon>
        <taxon>Pirellulales</taxon>
        <taxon>Lacipirellulaceae</taxon>
        <taxon>Bythopirellula</taxon>
    </lineage>
</organism>
<comment type="caution">
    <text evidence="1">The sequence shown here is derived from an EMBL/GenBank/DDBJ whole genome shotgun (WGS) entry which is preliminary data.</text>
</comment>
<keyword evidence="2" id="KW-1185">Reference proteome</keyword>
<proteinExistence type="predicted"/>
<sequence length="93" mass="10597">MDLNHRIVARLKFLRQMRAHADMLEFSIGERVEFDSGGGGLKAGVLTKYNRKTVTVITDSGEQWNIAPCYLRSVAESRTSQPIEPQMLEHHKK</sequence>
<evidence type="ECO:0000313" key="1">
    <source>
        <dbReference type="EMBL" id="TWU27344.1"/>
    </source>
</evidence>
<accession>A0A5C6CUL8</accession>
<name>A0A5C6CUL8_9BACT</name>
<dbReference type="AlphaFoldDB" id="A0A5C6CUL8"/>
<protein>
    <recommendedName>
        <fullName evidence="3">KOW domain-containing protein</fullName>
    </recommendedName>
</protein>
<reference evidence="1 2" key="1">
    <citation type="submission" date="2019-02" db="EMBL/GenBank/DDBJ databases">
        <title>Deep-cultivation of Planctomycetes and their phenomic and genomic characterization uncovers novel biology.</title>
        <authorList>
            <person name="Wiegand S."/>
            <person name="Jogler M."/>
            <person name="Boedeker C."/>
            <person name="Pinto D."/>
            <person name="Vollmers J."/>
            <person name="Rivas-Marin E."/>
            <person name="Kohn T."/>
            <person name="Peeters S.H."/>
            <person name="Heuer A."/>
            <person name="Rast P."/>
            <person name="Oberbeckmann S."/>
            <person name="Bunk B."/>
            <person name="Jeske O."/>
            <person name="Meyerdierks A."/>
            <person name="Storesund J.E."/>
            <person name="Kallscheuer N."/>
            <person name="Luecker S."/>
            <person name="Lage O.M."/>
            <person name="Pohl T."/>
            <person name="Merkel B.J."/>
            <person name="Hornburger P."/>
            <person name="Mueller R.-W."/>
            <person name="Bruemmer F."/>
            <person name="Labrenz M."/>
            <person name="Spormann A.M."/>
            <person name="Op Den Camp H."/>
            <person name="Overmann J."/>
            <person name="Amann R."/>
            <person name="Jetten M.S.M."/>
            <person name="Mascher T."/>
            <person name="Medema M.H."/>
            <person name="Devos D.P."/>
            <person name="Kaster A.-K."/>
            <person name="Ovreas L."/>
            <person name="Rohde M."/>
            <person name="Galperin M.Y."/>
            <person name="Jogler C."/>
        </authorList>
    </citation>
    <scope>NUCLEOTIDE SEQUENCE [LARGE SCALE GENOMIC DNA]</scope>
    <source>
        <strain evidence="1 2">Pla144</strain>
    </source>
</reference>
<gene>
    <name evidence="1" type="ORF">Pla144_21160</name>
</gene>
<dbReference type="RefSeq" id="WP_197530556.1">
    <property type="nucleotide sequence ID" value="NZ_SJPS01000003.1"/>
</dbReference>
<evidence type="ECO:0008006" key="3">
    <source>
        <dbReference type="Google" id="ProtNLM"/>
    </source>
</evidence>
<evidence type="ECO:0000313" key="2">
    <source>
        <dbReference type="Proteomes" id="UP000318437"/>
    </source>
</evidence>